<evidence type="ECO:0000256" key="1">
    <source>
        <dbReference type="ARBA" id="ARBA00000822"/>
    </source>
</evidence>
<evidence type="ECO:0000313" key="12">
    <source>
        <dbReference type="Proteomes" id="UP000230002"/>
    </source>
</evidence>
<keyword evidence="4" id="KW-0119">Carbohydrate metabolism</keyword>
<keyword evidence="5 7" id="KW-0326">Glycosidase</keyword>
<dbReference type="Gene3D" id="3.20.20.80">
    <property type="entry name" value="Glycosidases"/>
    <property type="match status" value="1"/>
</dbReference>
<evidence type="ECO:0000256" key="9">
    <source>
        <dbReference type="SAM" id="SignalP"/>
    </source>
</evidence>
<feature type="chain" id="PRO_5013553539" description="GH18 domain-containing protein" evidence="9">
    <location>
        <begin position="21"/>
        <end position="325"/>
    </location>
</feature>
<dbReference type="PROSITE" id="PS01095">
    <property type="entry name" value="GH18_1"/>
    <property type="match status" value="1"/>
</dbReference>
<protein>
    <recommendedName>
        <fullName evidence="10">GH18 domain-containing protein</fullName>
    </recommendedName>
</protein>
<dbReference type="EMBL" id="AYKW01000056">
    <property type="protein sequence ID" value="PIL25117.1"/>
    <property type="molecule type" value="Genomic_DNA"/>
</dbReference>
<comment type="caution">
    <text evidence="11">The sequence shown here is derived from an EMBL/GenBank/DDBJ whole genome shotgun (WGS) entry which is preliminary data.</text>
</comment>
<feature type="domain" description="GH18" evidence="10">
    <location>
        <begin position="43"/>
        <end position="325"/>
    </location>
</feature>
<name>A0A2G8RUC8_9APHY</name>
<evidence type="ECO:0000256" key="4">
    <source>
        <dbReference type="ARBA" id="ARBA00023277"/>
    </source>
</evidence>
<dbReference type="InterPro" id="IPR001223">
    <property type="entry name" value="Glyco_hydro18_cat"/>
</dbReference>
<comment type="catalytic activity">
    <reaction evidence="1">
        <text>Random endo-hydrolysis of N-acetyl-beta-D-glucosaminide (1-&gt;4)-beta-linkages in chitin and chitodextrins.</text>
        <dbReference type="EC" id="3.2.1.14"/>
    </reaction>
</comment>
<dbReference type="PROSITE" id="PS51910">
    <property type="entry name" value="GH18_2"/>
    <property type="match status" value="1"/>
</dbReference>
<dbReference type="GO" id="GO:0000272">
    <property type="term" value="P:polysaccharide catabolic process"/>
    <property type="evidence" value="ECO:0007669"/>
    <property type="project" value="UniProtKB-KW"/>
</dbReference>
<dbReference type="Proteomes" id="UP000230002">
    <property type="component" value="Unassembled WGS sequence"/>
</dbReference>
<reference evidence="11 12" key="1">
    <citation type="journal article" date="2015" name="Sci. Rep.">
        <title>Chromosome-level genome map provides insights into diverse defense mechanisms in the medicinal fungus Ganoderma sinense.</title>
        <authorList>
            <person name="Zhu Y."/>
            <person name="Xu J."/>
            <person name="Sun C."/>
            <person name="Zhou S."/>
            <person name="Xu H."/>
            <person name="Nelson D.R."/>
            <person name="Qian J."/>
            <person name="Song J."/>
            <person name="Luo H."/>
            <person name="Xiang L."/>
            <person name="Li Y."/>
            <person name="Xu Z."/>
            <person name="Ji A."/>
            <person name="Wang L."/>
            <person name="Lu S."/>
            <person name="Hayward A."/>
            <person name="Sun W."/>
            <person name="Li X."/>
            <person name="Schwartz D.C."/>
            <person name="Wang Y."/>
            <person name="Chen S."/>
        </authorList>
    </citation>
    <scope>NUCLEOTIDE SEQUENCE [LARGE SCALE GENOMIC DNA]</scope>
    <source>
        <strain evidence="11 12">ZZ0214-1</strain>
    </source>
</reference>
<gene>
    <name evidence="11" type="ORF">GSI_13006</name>
</gene>
<evidence type="ECO:0000259" key="10">
    <source>
        <dbReference type="PROSITE" id="PS51910"/>
    </source>
</evidence>
<organism evidence="11 12">
    <name type="scientific">Ganoderma sinense ZZ0214-1</name>
    <dbReference type="NCBI Taxonomy" id="1077348"/>
    <lineage>
        <taxon>Eukaryota</taxon>
        <taxon>Fungi</taxon>
        <taxon>Dikarya</taxon>
        <taxon>Basidiomycota</taxon>
        <taxon>Agaricomycotina</taxon>
        <taxon>Agaricomycetes</taxon>
        <taxon>Polyporales</taxon>
        <taxon>Polyporaceae</taxon>
        <taxon>Ganoderma</taxon>
    </lineage>
</organism>
<feature type="signal peptide" evidence="9">
    <location>
        <begin position="1"/>
        <end position="20"/>
    </location>
</feature>
<dbReference type="GO" id="GO:0006032">
    <property type="term" value="P:chitin catabolic process"/>
    <property type="evidence" value="ECO:0007669"/>
    <property type="project" value="UniProtKB-KW"/>
</dbReference>
<keyword evidence="3" id="KW-0146">Chitin degradation</keyword>
<evidence type="ECO:0000256" key="8">
    <source>
        <dbReference type="RuleBase" id="RU004453"/>
    </source>
</evidence>
<dbReference type="AlphaFoldDB" id="A0A2G8RUC8"/>
<keyword evidence="12" id="KW-1185">Reference proteome</keyword>
<dbReference type="Pfam" id="PF00704">
    <property type="entry name" value="Glyco_hydro_18"/>
    <property type="match status" value="1"/>
</dbReference>
<dbReference type="InterPro" id="IPR017853">
    <property type="entry name" value="GH"/>
</dbReference>
<dbReference type="CDD" id="cd00598">
    <property type="entry name" value="GH18_chitinase-like"/>
    <property type="match status" value="1"/>
</dbReference>
<dbReference type="OrthoDB" id="3012298at2759"/>
<dbReference type="SUPFAM" id="SSF51445">
    <property type="entry name" value="(Trans)glycosidases"/>
    <property type="match status" value="1"/>
</dbReference>
<evidence type="ECO:0000313" key="11">
    <source>
        <dbReference type="EMBL" id="PIL25117.1"/>
    </source>
</evidence>
<dbReference type="InterPro" id="IPR001579">
    <property type="entry name" value="Glyco_hydro_18_chit_AS"/>
</dbReference>
<comment type="similarity">
    <text evidence="8">Belongs to the glycosyl hydrolase 18 family.</text>
</comment>
<keyword evidence="6" id="KW-0624">Polysaccharide degradation</keyword>
<evidence type="ECO:0000256" key="7">
    <source>
        <dbReference type="RuleBase" id="RU000489"/>
    </source>
</evidence>
<proteinExistence type="inferred from homology"/>
<evidence type="ECO:0000256" key="2">
    <source>
        <dbReference type="ARBA" id="ARBA00022801"/>
    </source>
</evidence>
<evidence type="ECO:0000256" key="6">
    <source>
        <dbReference type="ARBA" id="ARBA00023326"/>
    </source>
</evidence>
<keyword evidence="9" id="KW-0732">Signal</keyword>
<evidence type="ECO:0000256" key="3">
    <source>
        <dbReference type="ARBA" id="ARBA00023024"/>
    </source>
</evidence>
<evidence type="ECO:0000256" key="5">
    <source>
        <dbReference type="ARBA" id="ARBA00023295"/>
    </source>
</evidence>
<sequence>MFSLSSLFVVASVLFSCAVAVPATEVEVVPRAAKHAAASQDAPRFVAYSDKWVSGETGPPSVDTIKGFNVFILSFLLTSSAADQAQEWQEITADQRSTIKSQYATAGISLMVAGFGSTEQPTTAGANAASTAATMAAWVKEYDLDGLDVDYEDFTAMDKGDGSAEQWLADFTTAIRSQLPQGQYILTHAPVAPWFSVNDAFKGGAYLKVDQTVGDSIDWYNVQFYNQGTTEYTTCSTLLNTSGGTWPNSSLFEIHASGVALDKLVIGKPALSAGDANNGYIDPTTLAGCLATAKSGGWNAGVMVWQFPDAAAAWIETVRSQAFPE</sequence>
<keyword evidence="2 7" id="KW-0378">Hydrolase</keyword>
<dbReference type="GO" id="GO:0008843">
    <property type="term" value="F:endochitinase activity"/>
    <property type="evidence" value="ECO:0007669"/>
    <property type="project" value="UniProtKB-EC"/>
</dbReference>
<accession>A0A2G8RUC8</accession>